<dbReference type="EMBL" id="LHXT01000041">
    <property type="protein sequence ID" value="KXA97809.1"/>
    <property type="molecule type" value="Genomic_DNA"/>
</dbReference>
<gene>
    <name evidence="1" type="ORF">AKJ39_02955</name>
</gene>
<evidence type="ECO:0000313" key="2">
    <source>
        <dbReference type="Proteomes" id="UP000070257"/>
    </source>
</evidence>
<keyword evidence="2" id="KW-1185">Reference proteome</keyword>
<dbReference type="Proteomes" id="UP000070257">
    <property type="component" value="Unassembled WGS sequence"/>
</dbReference>
<dbReference type="AlphaFoldDB" id="A0A656YW15"/>
<accession>A0A656YW15</accession>
<name>A0A656YW15_9EURY</name>
<organism evidence="1 2">
    <name type="scientific">candidate division MSBL1 archaeon SCGC-AAA259J03</name>
    <dbReference type="NCBI Taxonomy" id="1698269"/>
    <lineage>
        <taxon>Archaea</taxon>
        <taxon>Methanobacteriati</taxon>
        <taxon>Methanobacteriota</taxon>
        <taxon>candidate division MSBL1</taxon>
    </lineage>
</organism>
<reference evidence="1 2" key="1">
    <citation type="journal article" date="2016" name="Sci. Rep.">
        <title>Metabolic traits of an uncultured archaeal lineage -MSBL1- from brine pools of the Red Sea.</title>
        <authorList>
            <person name="Mwirichia R."/>
            <person name="Alam I."/>
            <person name="Rashid M."/>
            <person name="Vinu M."/>
            <person name="Ba-Alawi W."/>
            <person name="Anthony Kamau A."/>
            <person name="Kamanda Ngugi D."/>
            <person name="Goker M."/>
            <person name="Klenk H.P."/>
            <person name="Bajic V."/>
            <person name="Stingl U."/>
        </authorList>
    </citation>
    <scope>NUCLEOTIDE SEQUENCE [LARGE SCALE GENOMIC DNA]</scope>
    <source>
        <strain evidence="1">SCGC-AAA259J03</strain>
    </source>
</reference>
<evidence type="ECO:0000313" key="1">
    <source>
        <dbReference type="EMBL" id="KXA97809.1"/>
    </source>
</evidence>
<comment type="caution">
    <text evidence="1">The sequence shown here is derived from an EMBL/GenBank/DDBJ whole genome shotgun (WGS) entry which is preliminary data.</text>
</comment>
<sequence length="97" mass="11145">MRRGLREWGSVKPSVETFLALPTPVVFLIQGFGFGRCQNFLERGLLEEEMREKKKGNQELVQSFIPFSELRRNYEVRAACRYGGMIAFTDLTVENGP</sequence>
<protein>
    <submittedName>
        <fullName evidence="1">Uncharacterized protein</fullName>
    </submittedName>
</protein>
<proteinExistence type="predicted"/>